<evidence type="ECO:0000313" key="2">
    <source>
        <dbReference type="Proteomes" id="UP001359559"/>
    </source>
</evidence>
<name>A0AAN9PDJ0_CLITE</name>
<dbReference type="EMBL" id="JAYKXN010000004">
    <property type="protein sequence ID" value="KAK7293432.1"/>
    <property type="molecule type" value="Genomic_DNA"/>
</dbReference>
<sequence>MFYWLVENTDIKLVDWNNRRQFTPPSDFHVDEVIDFFISEAVIENTRANEILKHAAFLIPFTSSVKIFISQLAAARQRHEASSCCCSSATALPYPATTWDKL</sequence>
<proteinExistence type="predicted"/>
<accession>A0AAN9PDJ0</accession>
<evidence type="ECO:0000313" key="1">
    <source>
        <dbReference type="EMBL" id="KAK7293432.1"/>
    </source>
</evidence>
<dbReference type="AlphaFoldDB" id="A0AAN9PDJ0"/>
<reference evidence="1 2" key="1">
    <citation type="submission" date="2024-01" db="EMBL/GenBank/DDBJ databases">
        <title>The genomes of 5 underutilized Papilionoideae crops provide insights into root nodulation and disease resistance.</title>
        <authorList>
            <person name="Yuan L."/>
        </authorList>
    </citation>
    <scope>NUCLEOTIDE SEQUENCE [LARGE SCALE GENOMIC DNA]</scope>
    <source>
        <strain evidence="1">LY-2023</strain>
        <tissue evidence="1">Leaf</tissue>
    </source>
</reference>
<gene>
    <name evidence="1" type="ORF">RJT34_16297</name>
</gene>
<protein>
    <submittedName>
        <fullName evidence="1">Uncharacterized protein</fullName>
    </submittedName>
</protein>
<organism evidence="1 2">
    <name type="scientific">Clitoria ternatea</name>
    <name type="common">Butterfly pea</name>
    <dbReference type="NCBI Taxonomy" id="43366"/>
    <lineage>
        <taxon>Eukaryota</taxon>
        <taxon>Viridiplantae</taxon>
        <taxon>Streptophyta</taxon>
        <taxon>Embryophyta</taxon>
        <taxon>Tracheophyta</taxon>
        <taxon>Spermatophyta</taxon>
        <taxon>Magnoliopsida</taxon>
        <taxon>eudicotyledons</taxon>
        <taxon>Gunneridae</taxon>
        <taxon>Pentapetalae</taxon>
        <taxon>rosids</taxon>
        <taxon>fabids</taxon>
        <taxon>Fabales</taxon>
        <taxon>Fabaceae</taxon>
        <taxon>Papilionoideae</taxon>
        <taxon>50 kb inversion clade</taxon>
        <taxon>NPAAA clade</taxon>
        <taxon>indigoferoid/millettioid clade</taxon>
        <taxon>Phaseoleae</taxon>
        <taxon>Clitoria</taxon>
    </lineage>
</organism>
<comment type="caution">
    <text evidence="1">The sequence shown here is derived from an EMBL/GenBank/DDBJ whole genome shotgun (WGS) entry which is preliminary data.</text>
</comment>
<dbReference type="Proteomes" id="UP001359559">
    <property type="component" value="Unassembled WGS sequence"/>
</dbReference>
<keyword evidence="2" id="KW-1185">Reference proteome</keyword>